<evidence type="ECO:0000256" key="6">
    <source>
        <dbReference type="ARBA" id="ARBA00022777"/>
    </source>
</evidence>
<evidence type="ECO:0000256" key="8">
    <source>
        <dbReference type="SAM" id="MobiDB-lite"/>
    </source>
</evidence>
<evidence type="ECO:0000256" key="7">
    <source>
        <dbReference type="ARBA" id="ARBA00022840"/>
    </source>
</evidence>
<dbReference type="AlphaFoldDB" id="A0A2A9MF13"/>
<proteinExistence type="inferred from homology"/>
<dbReference type="GO" id="GO:0006227">
    <property type="term" value="P:dUDP biosynthetic process"/>
    <property type="evidence" value="ECO:0007669"/>
    <property type="project" value="TreeGrafter"/>
</dbReference>
<evidence type="ECO:0000256" key="1">
    <source>
        <dbReference type="ARBA" id="ARBA00009776"/>
    </source>
</evidence>
<keyword evidence="5" id="KW-0547">Nucleotide-binding</keyword>
<keyword evidence="6 10" id="KW-0418">Kinase</keyword>
<dbReference type="GO" id="GO:0005634">
    <property type="term" value="C:nucleus"/>
    <property type="evidence" value="ECO:0007669"/>
    <property type="project" value="TreeGrafter"/>
</dbReference>
<reference evidence="10 11" key="1">
    <citation type="submission" date="2017-09" db="EMBL/GenBank/DDBJ databases">
        <title>Genome sequencing of Besnoitia besnoiti strain Bb-Ger1.</title>
        <authorList>
            <person name="Schares G."/>
            <person name="Venepally P."/>
            <person name="Lorenzi H.A."/>
        </authorList>
    </citation>
    <scope>NUCLEOTIDE SEQUENCE [LARGE SCALE GENOMIC DNA]</scope>
    <source>
        <strain evidence="10 11">Bb-Ger1</strain>
    </source>
</reference>
<name>A0A2A9MF13_BESBE</name>
<keyword evidence="7" id="KW-0067">ATP-binding</keyword>
<keyword evidence="4" id="KW-0545">Nucleotide biosynthesis</keyword>
<gene>
    <name evidence="10" type="ORF">BESB_071120</name>
</gene>
<dbReference type="GO" id="GO:0006235">
    <property type="term" value="P:dTTP biosynthetic process"/>
    <property type="evidence" value="ECO:0007669"/>
    <property type="project" value="TreeGrafter"/>
</dbReference>
<dbReference type="InterPro" id="IPR027417">
    <property type="entry name" value="P-loop_NTPase"/>
</dbReference>
<dbReference type="GO" id="GO:0004550">
    <property type="term" value="F:nucleoside diphosphate kinase activity"/>
    <property type="evidence" value="ECO:0007669"/>
    <property type="project" value="TreeGrafter"/>
</dbReference>
<dbReference type="PANTHER" id="PTHR10344">
    <property type="entry name" value="THYMIDYLATE KINASE"/>
    <property type="match status" value="1"/>
</dbReference>
<dbReference type="EC" id="2.7.4.9" evidence="2"/>
<keyword evidence="3" id="KW-0808">Transferase</keyword>
<keyword evidence="11" id="KW-1185">Reference proteome</keyword>
<dbReference type="RefSeq" id="XP_029217969.1">
    <property type="nucleotide sequence ID" value="XM_029365485.1"/>
</dbReference>
<feature type="domain" description="Thymidylate kinase-like" evidence="9">
    <location>
        <begin position="14"/>
        <end position="126"/>
    </location>
</feature>
<dbReference type="InterPro" id="IPR018094">
    <property type="entry name" value="Thymidylate_kinase"/>
</dbReference>
<dbReference type="Proteomes" id="UP000224006">
    <property type="component" value="Unassembled WGS sequence"/>
</dbReference>
<dbReference type="KEGG" id="bbes:BESB_071120"/>
<dbReference type="HAMAP" id="MF_00165">
    <property type="entry name" value="Thymidylate_kinase"/>
    <property type="match status" value="1"/>
</dbReference>
<dbReference type="GO" id="GO:0006233">
    <property type="term" value="P:dTDP biosynthetic process"/>
    <property type="evidence" value="ECO:0007669"/>
    <property type="project" value="InterPro"/>
</dbReference>
<evidence type="ECO:0000256" key="5">
    <source>
        <dbReference type="ARBA" id="ARBA00022741"/>
    </source>
</evidence>
<sequence>MKGFTPKRGCFVVFEGIDRSGKSTQARLAYERLVKAGYPSELLRFPDRTTSIGKVLNSYLTQGTEHDDKGVSEKTVASPQLMHLLFAANRWETQARLLRALGEGKVVVADRYSFSGIAYTVGAAPVVAQAAAREAEARAGKSGEPADVAAACALVTAATGSPFDGEFCRASEQGLLAPDAVFYLDITPEEAQKRGGYGDELYEQLAVQERVHGAYKQFEDLPYWRRIPAGVSPEALHEKIAEELKLVIQQTQPDQPLKAKGDAAGSDGRKRLWEM</sequence>
<evidence type="ECO:0000256" key="4">
    <source>
        <dbReference type="ARBA" id="ARBA00022727"/>
    </source>
</evidence>
<protein>
    <recommendedName>
        <fullName evidence="2">dTMP kinase</fullName>
        <ecNumber evidence="2">2.7.4.9</ecNumber>
    </recommendedName>
</protein>
<dbReference type="GO" id="GO:0005739">
    <property type="term" value="C:mitochondrion"/>
    <property type="evidence" value="ECO:0007669"/>
    <property type="project" value="TreeGrafter"/>
</dbReference>
<evidence type="ECO:0000256" key="2">
    <source>
        <dbReference type="ARBA" id="ARBA00012980"/>
    </source>
</evidence>
<comment type="caution">
    <text evidence="10">The sequence shown here is derived from an EMBL/GenBank/DDBJ whole genome shotgun (WGS) entry which is preliminary data.</text>
</comment>
<dbReference type="OrthoDB" id="425602at2759"/>
<dbReference type="GO" id="GO:0005524">
    <property type="term" value="F:ATP binding"/>
    <property type="evidence" value="ECO:0007669"/>
    <property type="project" value="UniProtKB-KW"/>
</dbReference>
<dbReference type="VEuPathDB" id="ToxoDB:BESB_071120"/>
<evidence type="ECO:0000256" key="3">
    <source>
        <dbReference type="ARBA" id="ARBA00022679"/>
    </source>
</evidence>
<evidence type="ECO:0000313" key="11">
    <source>
        <dbReference type="Proteomes" id="UP000224006"/>
    </source>
</evidence>
<dbReference type="CDD" id="cd01672">
    <property type="entry name" value="TMPK"/>
    <property type="match status" value="1"/>
</dbReference>
<dbReference type="SUPFAM" id="SSF52540">
    <property type="entry name" value="P-loop containing nucleoside triphosphate hydrolases"/>
    <property type="match status" value="1"/>
</dbReference>
<dbReference type="Gene3D" id="3.40.50.300">
    <property type="entry name" value="P-loop containing nucleotide triphosphate hydrolases"/>
    <property type="match status" value="1"/>
</dbReference>
<dbReference type="InterPro" id="IPR039430">
    <property type="entry name" value="Thymidylate_kin-like_dom"/>
</dbReference>
<feature type="compositionally biased region" description="Basic and acidic residues" evidence="8">
    <location>
        <begin position="257"/>
        <end position="275"/>
    </location>
</feature>
<dbReference type="GO" id="GO:0004798">
    <property type="term" value="F:dTMP kinase activity"/>
    <property type="evidence" value="ECO:0007669"/>
    <property type="project" value="UniProtKB-EC"/>
</dbReference>
<evidence type="ECO:0000313" key="10">
    <source>
        <dbReference type="EMBL" id="PFH33960.1"/>
    </source>
</evidence>
<dbReference type="GeneID" id="40312038"/>
<dbReference type="PANTHER" id="PTHR10344:SF1">
    <property type="entry name" value="THYMIDYLATE KINASE"/>
    <property type="match status" value="1"/>
</dbReference>
<feature type="region of interest" description="Disordered" evidence="8">
    <location>
        <begin position="251"/>
        <end position="275"/>
    </location>
</feature>
<dbReference type="EMBL" id="NWUJ01000007">
    <property type="protein sequence ID" value="PFH33960.1"/>
    <property type="molecule type" value="Genomic_DNA"/>
</dbReference>
<comment type="similarity">
    <text evidence="1">Belongs to the thymidylate kinase family.</text>
</comment>
<dbReference type="GO" id="GO:0005829">
    <property type="term" value="C:cytosol"/>
    <property type="evidence" value="ECO:0007669"/>
    <property type="project" value="TreeGrafter"/>
</dbReference>
<evidence type="ECO:0000259" key="9">
    <source>
        <dbReference type="Pfam" id="PF02223"/>
    </source>
</evidence>
<dbReference type="Pfam" id="PF02223">
    <property type="entry name" value="Thymidylate_kin"/>
    <property type="match status" value="1"/>
</dbReference>
<dbReference type="STRING" id="94643.A0A2A9MF13"/>
<organism evidence="10 11">
    <name type="scientific">Besnoitia besnoiti</name>
    <name type="common">Apicomplexan protozoan</name>
    <dbReference type="NCBI Taxonomy" id="94643"/>
    <lineage>
        <taxon>Eukaryota</taxon>
        <taxon>Sar</taxon>
        <taxon>Alveolata</taxon>
        <taxon>Apicomplexa</taxon>
        <taxon>Conoidasida</taxon>
        <taxon>Coccidia</taxon>
        <taxon>Eucoccidiorida</taxon>
        <taxon>Eimeriorina</taxon>
        <taxon>Sarcocystidae</taxon>
        <taxon>Besnoitia</taxon>
    </lineage>
</organism>
<accession>A0A2A9MF13</accession>